<dbReference type="Pfam" id="PF05620">
    <property type="entry name" value="TMEM208_SND2"/>
    <property type="match status" value="1"/>
</dbReference>
<name>A0AA35QVL8_GEOBA</name>
<dbReference type="PANTHER" id="PTHR13505:SF7">
    <property type="entry name" value="TRANSMEMBRANE PROTEIN 208"/>
    <property type="match status" value="1"/>
</dbReference>
<evidence type="ECO:0000313" key="11">
    <source>
        <dbReference type="Proteomes" id="UP001174909"/>
    </source>
</evidence>
<reference evidence="10" key="1">
    <citation type="submission" date="2023-03" db="EMBL/GenBank/DDBJ databases">
        <authorList>
            <person name="Steffen K."/>
            <person name="Cardenas P."/>
        </authorList>
    </citation>
    <scope>NUCLEOTIDE SEQUENCE</scope>
</reference>
<organism evidence="10 11">
    <name type="scientific">Geodia barretti</name>
    <name type="common">Barrett's horny sponge</name>
    <dbReference type="NCBI Taxonomy" id="519541"/>
    <lineage>
        <taxon>Eukaryota</taxon>
        <taxon>Metazoa</taxon>
        <taxon>Porifera</taxon>
        <taxon>Demospongiae</taxon>
        <taxon>Heteroscleromorpha</taxon>
        <taxon>Tetractinellida</taxon>
        <taxon>Astrophorina</taxon>
        <taxon>Geodiidae</taxon>
        <taxon>Geodia</taxon>
    </lineage>
</organism>
<keyword evidence="7 9" id="KW-0472">Membrane</keyword>
<keyword evidence="5" id="KW-0256">Endoplasmic reticulum</keyword>
<sequence length="176" mass="19998">MAPKVKERTRGKKEIHRDNLETLSFYLLFSLVGTAVQALHLLYFQFVDGTTTWWDGFFALFGPAVHGLCRWVLVQLARPHLGPSGELLEAGADLSDNYISEYVIDFVILTAFLQGLSFLSNLVWLLWLLVPGLVVYKVWRLLIWPWVSRGSPTAVDKDGSGSGGKRQKNKVKYMRR</sequence>
<feature type="transmembrane region" description="Helical" evidence="9">
    <location>
        <begin position="20"/>
        <end position="44"/>
    </location>
</feature>
<feature type="region of interest" description="Disordered" evidence="8">
    <location>
        <begin position="153"/>
        <end position="176"/>
    </location>
</feature>
<keyword evidence="4 9" id="KW-0812">Transmembrane</keyword>
<dbReference type="AlphaFoldDB" id="A0AA35QVL8"/>
<keyword evidence="11" id="KW-1185">Reference proteome</keyword>
<dbReference type="EMBL" id="CASHTH010000190">
    <property type="protein sequence ID" value="CAI7993553.1"/>
    <property type="molecule type" value="Genomic_DNA"/>
</dbReference>
<protein>
    <recommendedName>
        <fullName evidence="3">Transmembrane protein 208</fullName>
    </recommendedName>
</protein>
<dbReference type="GO" id="GO:0005789">
    <property type="term" value="C:endoplasmic reticulum membrane"/>
    <property type="evidence" value="ECO:0007669"/>
    <property type="project" value="UniProtKB-SubCell"/>
</dbReference>
<evidence type="ECO:0000256" key="5">
    <source>
        <dbReference type="ARBA" id="ARBA00022824"/>
    </source>
</evidence>
<proteinExistence type="inferred from homology"/>
<evidence type="ECO:0000256" key="7">
    <source>
        <dbReference type="ARBA" id="ARBA00023136"/>
    </source>
</evidence>
<evidence type="ECO:0000256" key="6">
    <source>
        <dbReference type="ARBA" id="ARBA00022989"/>
    </source>
</evidence>
<accession>A0AA35QVL8</accession>
<comment type="caution">
    <text evidence="10">The sequence shown here is derived from an EMBL/GenBank/DDBJ whole genome shotgun (WGS) entry which is preliminary data.</text>
</comment>
<dbReference type="GO" id="GO:0005773">
    <property type="term" value="C:vacuole"/>
    <property type="evidence" value="ECO:0007669"/>
    <property type="project" value="GOC"/>
</dbReference>
<evidence type="ECO:0000256" key="3">
    <source>
        <dbReference type="ARBA" id="ARBA00015033"/>
    </source>
</evidence>
<gene>
    <name evidence="10" type="ORF">GBAR_LOCUS1274</name>
</gene>
<feature type="compositionally biased region" description="Basic residues" evidence="8">
    <location>
        <begin position="165"/>
        <end position="176"/>
    </location>
</feature>
<dbReference type="InterPro" id="IPR008506">
    <property type="entry name" value="SND2/TMEM208"/>
</dbReference>
<dbReference type="PANTHER" id="PTHR13505">
    <property type="entry name" value="TRANSMEMBRANE PROTEIN 208"/>
    <property type="match status" value="1"/>
</dbReference>
<evidence type="ECO:0000256" key="2">
    <source>
        <dbReference type="ARBA" id="ARBA00009950"/>
    </source>
</evidence>
<evidence type="ECO:0000256" key="8">
    <source>
        <dbReference type="SAM" id="MobiDB-lite"/>
    </source>
</evidence>
<dbReference type="Proteomes" id="UP001174909">
    <property type="component" value="Unassembled WGS sequence"/>
</dbReference>
<evidence type="ECO:0000256" key="4">
    <source>
        <dbReference type="ARBA" id="ARBA00022692"/>
    </source>
</evidence>
<comment type="subcellular location">
    <subcellularLocation>
        <location evidence="1">Endoplasmic reticulum membrane</location>
        <topology evidence="1">Multi-pass membrane protein</topology>
    </subcellularLocation>
</comment>
<keyword evidence="6 9" id="KW-1133">Transmembrane helix</keyword>
<evidence type="ECO:0000256" key="1">
    <source>
        <dbReference type="ARBA" id="ARBA00004477"/>
    </source>
</evidence>
<evidence type="ECO:0000256" key="9">
    <source>
        <dbReference type="SAM" id="Phobius"/>
    </source>
</evidence>
<dbReference type="GO" id="GO:0006624">
    <property type="term" value="P:vacuolar protein processing"/>
    <property type="evidence" value="ECO:0007669"/>
    <property type="project" value="TreeGrafter"/>
</dbReference>
<comment type="similarity">
    <text evidence="2">Belongs to the TMEM208 family.</text>
</comment>
<evidence type="ECO:0000313" key="10">
    <source>
        <dbReference type="EMBL" id="CAI7993553.1"/>
    </source>
</evidence>